<evidence type="ECO:0000256" key="5">
    <source>
        <dbReference type="ARBA" id="ARBA00005458"/>
    </source>
</evidence>
<dbReference type="GO" id="GO:0016024">
    <property type="term" value="P:CDP-diacylglycerol biosynthetic process"/>
    <property type="evidence" value="ECO:0007669"/>
    <property type="project" value="TreeGrafter"/>
</dbReference>
<evidence type="ECO:0000313" key="21">
    <source>
        <dbReference type="Proteomes" id="UP001369815"/>
    </source>
</evidence>
<dbReference type="EMBL" id="JBANMG010000001">
    <property type="protein sequence ID" value="KAK6957582.1"/>
    <property type="molecule type" value="Genomic_DNA"/>
</dbReference>
<evidence type="ECO:0000256" key="6">
    <source>
        <dbReference type="ARBA" id="ARBA00012487"/>
    </source>
</evidence>
<keyword evidence="15" id="KW-0472">Membrane</keyword>
<organism evidence="20 21">
    <name type="scientific">Daldinia eschscholtzii</name>
    <dbReference type="NCBI Taxonomy" id="292717"/>
    <lineage>
        <taxon>Eukaryota</taxon>
        <taxon>Fungi</taxon>
        <taxon>Dikarya</taxon>
        <taxon>Ascomycota</taxon>
        <taxon>Pezizomycotina</taxon>
        <taxon>Sordariomycetes</taxon>
        <taxon>Xylariomycetidae</taxon>
        <taxon>Xylariales</taxon>
        <taxon>Hypoxylaceae</taxon>
        <taxon>Daldinia</taxon>
    </lineage>
</organism>
<dbReference type="GO" id="GO:0005743">
    <property type="term" value="C:mitochondrial inner membrane"/>
    <property type="evidence" value="ECO:0007669"/>
    <property type="project" value="UniProtKB-SubCell"/>
</dbReference>
<keyword evidence="9" id="KW-0808">Transferase</keyword>
<evidence type="ECO:0000256" key="7">
    <source>
        <dbReference type="ARBA" id="ARBA00018337"/>
    </source>
</evidence>
<keyword evidence="8" id="KW-0444">Lipid biosynthesis</keyword>
<evidence type="ECO:0000256" key="13">
    <source>
        <dbReference type="ARBA" id="ARBA00023098"/>
    </source>
</evidence>
<dbReference type="AlphaFoldDB" id="A0AAX6MZH9"/>
<gene>
    <name evidence="20" type="ORF">Daesc_000369</name>
</gene>
<evidence type="ECO:0000256" key="16">
    <source>
        <dbReference type="ARBA" id="ARBA00023209"/>
    </source>
</evidence>
<evidence type="ECO:0000256" key="17">
    <source>
        <dbReference type="ARBA" id="ARBA00023264"/>
    </source>
</evidence>
<dbReference type="Pfam" id="PF09139">
    <property type="entry name" value="Tam41_Mmp37"/>
    <property type="match status" value="1"/>
</dbReference>
<feature type="compositionally biased region" description="Pro residues" evidence="19">
    <location>
        <begin position="1"/>
        <end position="10"/>
    </location>
</feature>
<comment type="cofactor">
    <cofactor evidence="1">
        <name>Mg(2+)</name>
        <dbReference type="ChEBI" id="CHEBI:18420"/>
    </cofactor>
</comment>
<evidence type="ECO:0000256" key="2">
    <source>
        <dbReference type="ARBA" id="ARBA00004443"/>
    </source>
</evidence>
<keyword evidence="13" id="KW-0443">Lipid metabolism</keyword>
<evidence type="ECO:0000256" key="4">
    <source>
        <dbReference type="ARBA" id="ARBA00005189"/>
    </source>
</evidence>
<evidence type="ECO:0000256" key="11">
    <source>
        <dbReference type="ARBA" id="ARBA00022792"/>
    </source>
</evidence>
<evidence type="ECO:0000256" key="12">
    <source>
        <dbReference type="ARBA" id="ARBA00022842"/>
    </source>
</evidence>
<comment type="pathway">
    <text evidence="4">Lipid metabolism.</text>
</comment>
<evidence type="ECO:0000256" key="8">
    <source>
        <dbReference type="ARBA" id="ARBA00022516"/>
    </source>
</evidence>
<evidence type="ECO:0000256" key="3">
    <source>
        <dbReference type="ARBA" id="ARBA00005119"/>
    </source>
</evidence>
<evidence type="ECO:0000256" key="15">
    <source>
        <dbReference type="ARBA" id="ARBA00023136"/>
    </source>
</evidence>
<keyword evidence="11" id="KW-0999">Mitochondrion inner membrane</keyword>
<evidence type="ECO:0000256" key="9">
    <source>
        <dbReference type="ARBA" id="ARBA00022679"/>
    </source>
</evidence>
<dbReference type="GO" id="GO:0032049">
    <property type="term" value="P:cardiolipin biosynthetic process"/>
    <property type="evidence" value="ECO:0007669"/>
    <property type="project" value="InterPro"/>
</dbReference>
<keyword evidence="21" id="KW-1185">Reference proteome</keyword>
<dbReference type="PANTHER" id="PTHR13619">
    <property type="entry name" value="PHOSPHATIDATE CYTIDYLYLTRANSFERASE, MITOCHONDRIAL"/>
    <property type="match status" value="1"/>
</dbReference>
<proteinExistence type="inferred from homology"/>
<reference evidence="20 21" key="1">
    <citation type="journal article" date="2024" name="Front Chem Biol">
        <title>Unveiling the potential of Daldinia eschscholtzii MFLUCC 19-0629 through bioactivity and bioinformatics studies for enhanced sustainable agriculture production.</title>
        <authorList>
            <person name="Brooks S."/>
            <person name="Weaver J.A."/>
            <person name="Klomchit A."/>
            <person name="Alharthi S.A."/>
            <person name="Onlamun T."/>
            <person name="Nurani R."/>
            <person name="Vong T.K."/>
            <person name="Alberti F."/>
            <person name="Greco C."/>
        </authorList>
    </citation>
    <scope>NUCLEOTIDE SEQUENCE [LARGE SCALE GENOMIC DNA]</scope>
    <source>
        <strain evidence="20">MFLUCC 19-0629</strain>
    </source>
</reference>
<dbReference type="EC" id="2.7.7.41" evidence="6"/>
<dbReference type="Proteomes" id="UP001369815">
    <property type="component" value="Unassembled WGS sequence"/>
</dbReference>
<evidence type="ECO:0000256" key="10">
    <source>
        <dbReference type="ARBA" id="ARBA00022695"/>
    </source>
</evidence>
<evidence type="ECO:0000256" key="19">
    <source>
        <dbReference type="SAM" id="MobiDB-lite"/>
    </source>
</evidence>
<dbReference type="PIRSF" id="PIRSF028840">
    <property type="entry name" value="Mmp37"/>
    <property type="match status" value="1"/>
</dbReference>
<comment type="pathway">
    <text evidence="3">Phospholipid metabolism; CDP-diacylglycerol biosynthesis; CDP-diacylglycerol from sn-glycerol 3-phosphate: step 3/3.</text>
</comment>
<feature type="region of interest" description="Disordered" evidence="19">
    <location>
        <begin position="1"/>
        <end position="60"/>
    </location>
</feature>
<comment type="similarity">
    <text evidence="5">Belongs to the TAM41 family.</text>
</comment>
<comment type="subcellular location">
    <subcellularLocation>
        <location evidence="2">Mitochondrion inner membrane</location>
        <topology evidence="2">Peripheral membrane protein</topology>
        <orientation evidence="2">Matrix side</orientation>
    </subcellularLocation>
</comment>
<name>A0AAX6MZH9_9PEZI</name>
<accession>A0AAX6MZH9</accession>
<evidence type="ECO:0000313" key="20">
    <source>
        <dbReference type="EMBL" id="KAK6957582.1"/>
    </source>
</evidence>
<keyword evidence="12" id="KW-0460">Magnesium</keyword>
<keyword evidence="16" id="KW-0594">Phospholipid biosynthesis</keyword>
<feature type="compositionally biased region" description="Polar residues" evidence="19">
    <location>
        <begin position="25"/>
        <end position="52"/>
    </location>
</feature>
<dbReference type="GO" id="GO:0004605">
    <property type="term" value="F:phosphatidate cytidylyltransferase activity"/>
    <property type="evidence" value="ECO:0007669"/>
    <property type="project" value="UniProtKB-EC"/>
</dbReference>
<evidence type="ECO:0000256" key="14">
    <source>
        <dbReference type="ARBA" id="ARBA00023128"/>
    </source>
</evidence>
<keyword evidence="14" id="KW-0496">Mitochondrion</keyword>
<evidence type="ECO:0000256" key="1">
    <source>
        <dbReference type="ARBA" id="ARBA00001946"/>
    </source>
</evidence>
<protein>
    <recommendedName>
        <fullName evidence="7">Phosphatidate cytidylyltransferase, mitochondrial</fullName>
        <ecNumber evidence="6">2.7.7.41</ecNumber>
    </recommendedName>
    <alternativeName>
        <fullName evidence="18">CDP-diacylglycerol synthase</fullName>
    </alternativeName>
</protein>
<keyword evidence="10" id="KW-0548">Nucleotidyltransferase</keyword>
<dbReference type="InterPro" id="IPR015222">
    <property type="entry name" value="Tam41"/>
</dbReference>
<keyword evidence="17" id="KW-1208">Phospholipid metabolism</keyword>
<sequence>MLIRPAPPPASEGAKTAQKLESETDSATNAASSPNEPFSQKHIATTASSKNPPDSDFDWEEKPNFHIEKFTELPYANFGVNQHMIINQEFKEVLRQLLWRFRAPIRYAFAYGSGVFPQSTGGTATEAEIKAVHPKAPLAVQRAQDGSPKMIDFIFGVSYTQHWHSLNLMQHRDHYSMLGSLGSGAVSYVQDKWGAGVYFNTHVTVDGILIKYGVVNIDTLCRDLSEWDTLYLAGRLHKPVKILRDDPRVRLANQINLLSALRTALLLLPPTFTEQELYATIAGISYLGDPRMVLPTENPKKVSNIVTHNMLNFRRLYAPLVESLPNVEFDDPACSKPDWIDNTDSVLKLHQDMDPIKRGNMVRRLPKSFRSKLYFEYQKKFQIPQLEFNKMMEEKKDEDAGSFKRQQGSGFEQRIAQDEPEALRKTIRTVIKRTVSWPSTTQSIKGVLTAGLRRSFTYLGEKLAKYREADKPKKDDEKSS</sequence>
<dbReference type="PANTHER" id="PTHR13619:SF0">
    <property type="entry name" value="PHOSPHATIDATE CYTIDYLYLTRANSFERASE, MITOCHONDRIAL"/>
    <property type="match status" value="1"/>
</dbReference>
<evidence type="ECO:0000256" key="18">
    <source>
        <dbReference type="ARBA" id="ARBA00029893"/>
    </source>
</evidence>
<comment type="caution">
    <text evidence="20">The sequence shown here is derived from an EMBL/GenBank/DDBJ whole genome shotgun (WGS) entry which is preliminary data.</text>
</comment>